<dbReference type="Pfam" id="PF19279">
    <property type="entry name" value="YegS_C"/>
    <property type="match status" value="1"/>
</dbReference>
<dbReference type="SMART" id="SM00046">
    <property type="entry name" value="DAGKc"/>
    <property type="match status" value="1"/>
</dbReference>
<keyword evidence="1" id="KW-0808">Transferase</keyword>
<dbReference type="AlphaFoldDB" id="A0A1I2T0J0"/>
<protein>
    <submittedName>
        <fullName evidence="6">Diacylglycerol kinase family enzyme</fullName>
    </submittedName>
</protein>
<feature type="domain" description="DAGKc" evidence="5">
    <location>
        <begin position="1"/>
        <end position="128"/>
    </location>
</feature>
<evidence type="ECO:0000256" key="4">
    <source>
        <dbReference type="ARBA" id="ARBA00022840"/>
    </source>
</evidence>
<keyword evidence="4" id="KW-0067">ATP-binding</keyword>
<dbReference type="InterPro" id="IPR050187">
    <property type="entry name" value="Lipid_Phosphate_FormReg"/>
</dbReference>
<evidence type="ECO:0000256" key="2">
    <source>
        <dbReference type="ARBA" id="ARBA00022741"/>
    </source>
</evidence>
<dbReference type="Pfam" id="PF00781">
    <property type="entry name" value="DAGK_cat"/>
    <property type="match status" value="1"/>
</dbReference>
<evidence type="ECO:0000256" key="3">
    <source>
        <dbReference type="ARBA" id="ARBA00022777"/>
    </source>
</evidence>
<dbReference type="EMBL" id="FOPC01000005">
    <property type="protein sequence ID" value="SFG55731.1"/>
    <property type="molecule type" value="Genomic_DNA"/>
</dbReference>
<sequence>MKQKALFIFNPKSGTGDFTFPELKEKVLANLDGFELVDFETTGENDPQKIRDQINQLTPDLILVGGGDGTVKLVAENLEKSIPMAILPLGSANGLAKCLGIDLLEDGLDALRKMMAISMDAIEINGELCLHLADFGFNAKLIEGFEQQEGRGMLGYIKSSFSQLFITEKYPFQIQTNDRTWELETRMLLIANGDRFGTGAVINPNGKLDDGKFEIVTLNIETFDDLLDVSKSLISGDMGEGEGIQSWSLTSCKIINKAGVKFQIDGELKGNPDEIEVAIHPGRFQFITRMESTHTT</sequence>
<dbReference type="PANTHER" id="PTHR12358:SF54">
    <property type="entry name" value="SPHINGOSINE KINASE RELATED PROTEIN"/>
    <property type="match status" value="1"/>
</dbReference>
<dbReference type="GO" id="GO:0016301">
    <property type="term" value="F:kinase activity"/>
    <property type="evidence" value="ECO:0007669"/>
    <property type="project" value="UniProtKB-KW"/>
</dbReference>
<keyword evidence="3 6" id="KW-0418">Kinase</keyword>
<dbReference type="InterPro" id="IPR045540">
    <property type="entry name" value="YegS/DAGK_C"/>
</dbReference>
<dbReference type="InterPro" id="IPR016064">
    <property type="entry name" value="NAD/diacylglycerol_kinase_sf"/>
</dbReference>
<keyword evidence="7" id="KW-1185">Reference proteome</keyword>
<evidence type="ECO:0000259" key="5">
    <source>
        <dbReference type="PROSITE" id="PS50146"/>
    </source>
</evidence>
<dbReference type="InterPro" id="IPR017438">
    <property type="entry name" value="ATP-NAD_kinase_N"/>
</dbReference>
<evidence type="ECO:0000313" key="6">
    <source>
        <dbReference type="EMBL" id="SFG55731.1"/>
    </source>
</evidence>
<gene>
    <name evidence="6" type="ORF">SAMN04487988_10544</name>
</gene>
<dbReference type="PROSITE" id="PS50146">
    <property type="entry name" value="DAGK"/>
    <property type="match status" value="1"/>
</dbReference>
<evidence type="ECO:0000256" key="1">
    <source>
        <dbReference type="ARBA" id="ARBA00022679"/>
    </source>
</evidence>
<dbReference type="InterPro" id="IPR001206">
    <property type="entry name" value="Diacylglycerol_kinase_cat_dom"/>
</dbReference>
<dbReference type="Gene3D" id="3.40.50.10330">
    <property type="entry name" value="Probable inorganic polyphosphate/atp-NAD kinase, domain 1"/>
    <property type="match status" value="1"/>
</dbReference>
<dbReference type="STRING" id="435880.SAMN04487988_10544"/>
<dbReference type="PANTHER" id="PTHR12358">
    <property type="entry name" value="SPHINGOSINE KINASE"/>
    <property type="match status" value="1"/>
</dbReference>
<dbReference type="Proteomes" id="UP000199642">
    <property type="component" value="Unassembled WGS sequence"/>
</dbReference>
<dbReference type="OrthoDB" id="9786026at2"/>
<proteinExistence type="predicted"/>
<name>A0A1I2T0J0_9BACT</name>
<evidence type="ECO:0000313" key="7">
    <source>
        <dbReference type="Proteomes" id="UP000199642"/>
    </source>
</evidence>
<accession>A0A1I2T0J0</accession>
<organism evidence="6 7">
    <name type="scientific">Algoriphagus hitonicola</name>
    <dbReference type="NCBI Taxonomy" id="435880"/>
    <lineage>
        <taxon>Bacteria</taxon>
        <taxon>Pseudomonadati</taxon>
        <taxon>Bacteroidota</taxon>
        <taxon>Cytophagia</taxon>
        <taxon>Cytophagales</taxon>
        <taxon>Cyclobacteriaceae</taxon>
        <taxon>Algoriphagus</taxon>
    </lineage>
</organism>
<keyword evidence="2" id="KW-0547">Nucleotide-binding</keyword>
<dbReference type="RefSeq" id="WP_092790583.1">
    <property type="nucleotide sequence ID" value="NZ_FOPC01000005.1"/>
</dbReference>
<reference evidence="7" key="1">
    <citation type="submission" date="2016-10" db="EMBL/GenBank/DDBJ databases">
        <authorList>
            <person name="Varghese N."/>
            <person name="Submissions S."/>
        </authorList>
    </citation>
    <scope>NUCLEOTIDE SEQUENCE [LARGE SCALE GENOMIC DNA]</scope>
    <source>
        <strain evidence="7">DSM 19315</strain>
    </source>
</reference>
<dbReference type="GO" id="GO:0005524">
    <property type="term" value="F:ATP binding"/>
    <property type="evidence" value="ECO:0007669"/>
    <property type="project" value="UniProtKB-KW"/>
</dbReference>
<dbReference type="SUPFAM" id="SSF111331">
    <property type="entry name" value="NAD kinase/diacylglycerol kinase-like"/>
    <property type="match status" value="1"/>
</dbReference>
<dbReference type="Gene3D" id="2.60.200.40">
    <property type="match status" value="1"/>
</dbReference>